<dbReference type="FunFam" id="3.40.50.300:FF:000425">
    <property type="entry name" value="Probable ABC transporter, ATP-binding subunit"/>
    <property type="match status" value="1"/>
</dbReference>
<keyword evidence="7" id="KW-1185">Reference proteome</keyword>
<evidence type="ECO:0000256" key="3">
    <source>
        <dbReference type="ARBA" id="ARBA00022741"/>
    </source>
</evidence>
<dbReference type="SUPFAM" id="SSF52540">
    <property type="entry name" value="P-loop containing nucleoside triphosphate hydrolases"/>
    <property type="match status" value="1"/>
</dbReference>
<dbReference type="InterPro" id="IPR017871">
    <property type="entry name" value="ABC_transporter-like_CS"/>
</dbReference>
<dbReference type="PROSITE" id="PS00211">
    <property type="entry name" value="ABC_TRANSPORTER_1"/>
    <property type="match status" value="1"/>
</dbReference>
<dbReference type="InterPro" id="IPR003593">
    <property type="entry name" value="AAA+_ATPase"/>
</dbReference>
<organism evidence="6 7">
    <name type="scientific">Ancylobacter tetraedralis</name>
    <dbReference type="NCBI Taxonomy" id="217068"/>
    <lineage>
        <taxon>Bacteria</taxon>
        <taxon>Pseudomonadati</taxon>
        <taxon>Pseudomonadota</taxon>
        <taxon>Alphaproteobacteria</taxon>
        <taxon>Hyphomicrobiales</taxon>
        <taxon>Xanthobacteraceae</taxon>
        <taxon>Ancylobacter</taxon>
    </lineage>
</organism>
<evidence type="ECO:0000256" key="4">
    <source>
        <dbReference type="ARBA" id="ARBA00022840"/>
    </source>
</evidence>
<keyword evidence="3" id="KW-0547">Nucleotide-binding</keyword>
<dbReference type="InterPro" id="IPR050166">
    <property type="entry name" value="ABC_transporter_ATP-bind"/>
</dbReference>
<reference evidence="6 7" key="1">
    <citation type="submission" date="2020-08" db="EMBL/GenBank/DDBJ databases">
        <title>Genomic Encyclopedia of Type Strains, Phase IV (KMG-IV): sequencing the most valuable type-strain genomes for metagenomic binning, comparative biology and taxonomic classification.</title>
        <authorList>
            <person name="Goeker M."/>
        </authorList>
    </citation>
    <scope>NUCLEOTIDE SEQUENCE [LARGE SCALE GENOMIC DNA]</scope>
    <source>
        <strain evidence="6 7">DSM 5895</strain>
    </source>
</reference>
<dbReference type="AlphaFoldDB" id="A0A839Z4W8"/>
<dbReference type="Gene3D" id="3.40.50.300">
    <property type="entry name" value="P-loop containing nucleotide triphosphate hydrolases"/>
    <property type="match status" value="1"/>
</dbReference>
<dbReference type="InterPro" id="IPR003439">
    <property type="entry name" value="ABC_transporter-like_ATP-bd"/>
</dbReference>
<evidence type="ECO:0000313" key="6">
    <source>
        <dbReference type="EMBL" id="MBB3769520.1"/>
    </source>
</evidence>
<dbReference type="CDD" id="cd03293">
    <property type="entry name" value="ABC_NrtD_SsuB_transporters"/>
    <property type="match status" value="1"/>
</dbReference>
<dbReference type="GO" id="GO:0005524">
    <property type="term" value="F:ATP binding"/>
    <property type="evidence" value="ECO:0007669"/>
    <property type="project" value="UniProtKB-KW"/>
</dbReference>
<proteinExistence type="inferred from homology"/>
<dbReference type="SMART" id="SM00382">
    <property type="entry name" value="AAA"/>
    <property type="match status" value="1"/>
</dbReference>
<evidence type="ECO:0000259" key="5">
    <source>
        <dbReference type="PROSITE" id="PS50893"/>
    </source>
</evidence>
<accession>A0A839Z4W8</accession>
<name>A0A839Z4W8_9HYPH</name>
<sequence>MSLAPVSPLPVGAPDTNRIALRDVRKTFQLKPGQSVTLDGRLSDRIPVLSGVDLDIRQGEFVTIVGPSGSGKSVLLDIIAGLTQATNGFAAIDGHKVSRPHRETAYVFQQYALFPWRTALQNIEYPLEVRGVGRAARRERAQHFLNLFGLKGFEDRYPSQLSGGMQQRVAIARALATDPQVLLMDEPFAALDAQTRDILQSELLRIWEQIRTTVVFVTHSIDEAIFLADRIVVMTARPAQVKETIAVDLPRPRDIEIRNSAAFNAYRARVWDALREEVSKAQRDWALASAYNA</sequence>
<dbReference type="GO" id="GO:0016887">
    <property type="term" value="F:ATP hydrolysis activity"/>
    <property type="evidence" value="ECO:0007669"/>
    <property type="project" value="InterPro"/>
</dbReference>
<dbReference type="PANTHER" id="PTHR42788:SF13">
    <property type="entry name" value="ALIPHATIC SULFONATES IMPORT ATP-BINDING PROTEIN SSUB"/>
    <property type="match status" value="1"/>
</dbReference>
<evidence type="ECO:0000256" key="1">
    <source>
        <dbReference type="ARBA" id="ARBA00005417"/>
    </source>
</evidence>
<dbReference type="InterPro" id="IPR027417">
    <property type="entry name" value="P-loop_NTPase"/>
</dbReference>
<dbReference type="GO" id="GO:0015697">
    <property type="term" value="P:quaternary ammonium group transport"/>
    <property type="evidence" value="ECO:0007669"/>
    <property type="project" value="UniProtKB-ARBA"/>
</dbReference>
<comment type="similarity">
    <text evidence="1">Belongs to the ABC transporter superfamily.</text>
</comment>
<comment type="caution">
    <text evidence="6">The sequence shown here is derived from an EMBL/GenBank/DDBJ whole genome shotgun (WGS) entry which is preliminary data.</text>
</comment>
<evidence type="ECO:0000256" key="2">
    <source>
        <dbReference type="ARBA" id="ARBA00022448"/>
    </source>
</evidence>
<dbReference type="EMBL" id="JACICD010000001">
    <property type="protein sequence ID" value="MBB3769520.1"/>
    <property type="molecule type" value="Genomic_DNA"/>
</dbReference>
<dbReference type="PROSITE" id="PS50893">
    <property type="entry name" value="ABC_TRANSPORTER_2"/>
    <property type="match status" value="1"/>
</dbReference>
<feature type="domain" description="ABC transporter" evidence="5">
    <location>
        <begin position="19"/>
        <end position="261"/>
    </location>
</feature>
<dbReference type="PANTHER" id="PTHR42788">
    <property type="entry name" value="TAURINE IMPORT ATP-BINDING PROTEIN-RELATED"/>
    <property type="match status" value="1"/>
</dbReference>
<evidence type="ECO:0000313" key="7">
    <source>
        <dbReference type="Proteomes" id="UP000533469"/>
    </source>
</evidence>
<dbReference type="Pfam" id="PF00005">
    <property type="entry name" value="ABC_tran"/>
    <property type="match status" value="1"/>
</dbReference>
<gene>
    <name evidence="6" type="ORF">FHS55_000106</name>
</gene>
<keyword evidence="2" id="KW-0813">Transport</keyword>
<dbReference type="Proteomes" id="UP000533469">
    <property type="component" value="Unassembled WGS sequence"/>
</dbReference>
<dbReference type="RefSeq" id="WP_183187736.1">
    <property type="nucleotide sequence ID" value="NZ_JACICD010000001.1"/>
</dbReference>
<protein>
    <submittedName>
        <fullName evidence="6">NitT/TauT family transport system ATP-binding protein</fullName>
    </submittedName>
</protein>
<keyword evidence="4 6" id="KW-0067">ATP-binding</keyword>